<reference evidence="2" key="1">
    <citation type="journal article" date="2019" name="Int. J. Syst. Evol. Microbiol.">
        <title>The Global Catalogue of Microorganisms (GCM) 10K type strain sequencing project: providing services to taxonomists for standard genome sequencing and annotation.</title>
        <authorList>
            <consortium name="The Broad Institute Genomics Platform"/>
            <consortium name="The Broad Institute Genome Sequencing Center for Infectious Disease"/>
            <person name="Wu L."/>
            <person name="Ma J."/>
        </authorList>
    </citation>
    <scope>NUCLEOTIDE SEQUENCE [LARGE SCALE GENOMIC DNA]</scope>
    <source>
        <strain evidence="2">JCM 16929</strain>
    </source>
</reference>
<protein>
    <submittedName>
        <fullName evidence="1">LuxR family transcriptional regulator</fullName>
    </submittedName>
</protein>
<gene>
    <name evidence="1" type="ORF">GCM10022236_13860</name>
</gene>
<keyword evidence="2" id="KW-1185">Reference proteome</keyword>
<sequence length="338" mass="36590">MLQPLGISADAEAVYVGLAPMASGTVPEIARLTTTDPDTTERALQELRNLGLAAELSPGLWQSLPLLDVANALRAQRLSELEMATVAAESLHSHLLAASHNAADTDIQIVVGREGIIAARREICNGAKKEICAFDKPPYVQPRPNATAVALDEMSPEWQALERGVKLRGIYHPGFDSDRLAELALFAEKGEQSRTAPVPMKLILVDAQVALIPSMRSYYPGQELRASVTRHPMLVEALQWLFETVWDSSVPIVTSGFNENDPRRQMLISLLMTGSTDSAIATQLGINVRSVRRWIAELMDELGVTTRLQLGAALVRADALRAPASDGADDDATIRATA</sequence>
<dbReference type="PANTHER" id="PTHR34293:SF1">
    <property type="entry name" value="HTH-TYPE TRANSCRIPTIONAL REGULATOR TRMBL2"/>
    <property type="match status" value="1"/>
</dbReference>
<evidence type="ECO:0000313" key="1">
    <source>
        <dbReference type="EMBL" id="GAA3613237.1"/>
    </source>
</evidence>
<dbReference type="RefSeq" id="WP_344802750.1">
    <property type="nucleotide sequence ID" value="NZ_BAABAB010000009.1"/>
</dbReference>
<dbReference type="SUPFAM" id="SSF46894">
    <property type="entry name" value="C-terminal effector domain of the bipartite response regulators"/>
    <property type="match status" value="1"/>
</dbReference>
<dbReference type="InterPro" id="IPR036388">
    <property type="entry name" value="WH-like_DNA-bd_sf"/>
</dbReference>
<accession>A0ABP6ZQ92</accession>
<dbReference type="Gene3D" id="1.10.10.10">
    <property type="entry name" value="Winged helix-like DNA-binding domain superfamily/Winged helix DNA-binding domain"/>
    <property type="match status" value="1"/>
</dbReference>
<comment type="caution">
    <text evidence="1">The sequence shown here is derived from an EMBL/GenBank/DDBJ whole genome shotgun (WGS) entry which is preliminary data.</text>
</comment>
<proteinExistence type="predicted"/>
<dbReference type="EMBL" id="BAABAB010000009">
    <property type="protein sequence ID" value="GAA3613237.1"/>
    <property type="molecule type" value="Genomic_DNA"/>
</dbReference>
<organism evidence="1 2">
    <name type="scientific">Microlunatus ginsengisoli</name>
    <dbReference type="NCBI Taxonomy" id="363863"/>
    <lineage>
        <taxon>Bacteria</taxon>
        <taxon>Bacillati</taxon>
        <taxon>Actinomycetota</taxon>
        <taxon>Actinomycetes</taxon>
        <taxon>Propionibacteriales</taxon>
        <taxon>Propionibacteriaceae</taxon>
        <taxon>Microlunatus</taxon>
    </lineage>
</organism>
<name>A0ABP6ZQ92_9ACTN</name>
<dbReference type="Proteomes" id="UP001501490">
    <property type="component" value="Unassembled WGS sequence"/>
</dbReference>
<dbReference type="InterPro" id="IPR051797">
    <property type="entry name" value="TrmB-like"/>
</dbReference>
<dbReference type="PANTHER" id="PTHR34293">
    <property type="entry name" value="HTH-TYPE TRANSCRIPTIONAL REGULATOR TRMBL2"/>
    <property type="match status" value="1"/>
</dbReference>
<dbReference type="InterPro" id="IPR016032">
    <property type="entry name" value="Sig_transdc_resp-reg_C-effctor"/>
</dbReference>
<evidence type="ECO:0000313" key="2">
    <source>
        <dbReference type="Proteomes" id="UP001501490"/>
    </source>
</evidence>